<gene>
    <name evidence="1" type="ORF">E3A20_16140</name>
</gene>
<accession>A0A5C6M551</accession>
<proteinExistence type="predicted"/>
<organism evidence="1 2">
    <name type="scientific">Planctomyces bekefii</name>
    <dbReference type="NCBI Taxonomy" id="1653850"/>
    <lineage>
        <taxon>Bacteria</taxon>
        <taxon>Pseudomonadati</taxon>
        <taxon>Planctomycetota</taxon>
        <taxon>Planctomycetia</taxon>
        <taxon>Planctomycetales</taxon>
        <taxon>Planctomycetaceae</taxon>
        <taxon>Planctomyces</taxon>
    </lineage>
</organism>
<feature type="non-terminal residue" evidence="1">
    <location>
        <position position="1"/>
    </location>
</feature>
<sequence length="197" mass="21185">LASRLCGFASARSLLSVGLAAVSQNNVSGGTETFSGGNGKWYFITPDGTLTRWDGSKAATGTAVGRLDDRFHENPARLAEAETELTDAEKRFAAKTSLRLTTWDSKLDKWQGIDAKWVKSSTGVWYFVRPSDDVFLWDQKVYSLPGGKKDVGGTKISRITGAYANPTLLTTLPASLPGTVASRAVLDDLFADAPDFS</sequence>
<evidence type="ECO:0000313" key="1">
    <source>
        <dbReference type="EMBL" id="TWW09255.1"/>
    </source>
</evidence>
<keyword evidence="2" id="KW-1185">Reference proteome</keyword>
<dbReference type="Proteomes" id="UP000321083">
    <property type="component" value="Unassembled WGS sequence"/>
</dbReference>
<dbReference type="EMBL" id="SRHE01000332">
    <property type="protein sequence ID" value="TWW09255.1"/>
    <property type="molecule type" value="Genomic_DNA"/>
</dbReference>
<comment type="caution">
    <text evidence="1">The sequence shown here is derived from an EMBL/GenBank/DDBJ whole genome shotgun (WGS) entry which is preliminary data.</text>
</comment>
<evidence type="ECO:0000313" key="2">
    <source>
        <dbReference type="Proteomes" id="UP000321083"/>
    </source>
</evidence>
<reference evidence="1 2" key="1">
    <citation type="submission" date="2019-08" db="EMBL/GenBank/DDBJ databases">
        <title>100 year-old enigma solved: identification of Planctomyces bekefii, the type genus and species of the phylum Planctomycetes.</title>
        <authorList>
            <person name="Svetlana D.N."/>
            <person name="Overmann J."/>
        </authorList>
    </citation>
    <scope>NUCLEOTIDE SEQUENCE [LARGE SCALE GENOMIC DNA]</scope>
    <source>
        <strain evidence="1">Phe10_nw2017</strain>
    </source>
</reference>
<dbReference type="AlphaFoldDB" id="A0A5C6M551"/>
<name>A0A5C6M551_9PLAN</name>
<reference evidence="1 2" key="2">
    <citation type="submission" date="2019-08" db="EMBL/GenBank/DDBJ databases">
        <authorList>
            <person name="Henke P."/>
        </authorList>
    </citation>
    <scope>NUCLEOTIDE SEQUENCE [LARGE SCALE GENOMIC DNA]</scope>
    <source>
        <strain evidence="1">Phe10_nw2017</strain>
    </source>
</reference>
<protein>
    <submittedName>
        <fullName evidence="1">Uncharacterized protein</fullName>
    </submittedName>
</protein>